<dbReference type="PANTHER" id="PTHR46796:SF7">
    <property type="entry name" value="ARAC FAMILY TRANSCRIPTIONAL REGULATOR"/>
    <property type="match status" value="1"/>
</dbReference>
<dbReference type="GO" id="GO:0003700">
    <property type="term" value="F:DNA-binding transcription factor activity"/>
    <property type="evidence" value="ECO:0007669"/>
    <property type="project" value="InterPro"/>
</dbReference>
<evidence type="ECO:0000256" key="1">
    <source>
        <dbReference type="ARBA" id="ARBA00023015"/>
    </source>
</evidence>
<keyword evidence="2" id="KW-0238">DNA-binding</keyword>
<dbReference type="Pfam" id="PF12852">
    <property type="entry name" value="Cupin_6"/>
    <property type="match status" value="1"/>
</dbReference>
<reference evidence="6 7" key="1">
    <citation type="submission" date="2015-02" db="EMBL/GenBank/DDBJ databases">
        <title>Draft genome sequences of ten Microbacterium spp. with emphasis on heavy metal contaminated environments.</title>
        <authorList>
            <person name="Corretto E."/>
        </authorList>
    </citation>
    <scope>NUCLEOTIDE SEQUENCE [LARGE SCALE GENOMIC DNA]</scope>
    <source>
        <strain evidence="6 7">BEL163</strain>
    </source>
</reference>
<dbReference type="Pfam" id="PF12833">
    <property type="entry name" value="HTH_18"/>
    <property type="match status" value="1"/>
</dbReference>
<evidence type="ECO:0000256" key="3">
    <source>
        <dbReference type="ARBA" id="ARBA00023163"/>
    </source>
</evidence>
<dbReference type="PRINTS" id="PR00032">
    <property type="entry name" value="HTHARAC"/>
</dbReference>
<dbReference type="InterPro" id="IPR050204">
    <property type="entry name" value="AraC_XylS_family_regulators"/>
</dbReference>
<evidence type="ECO:0000256" key="2">
    <source>
        <dbReference type="ARBA" id="ARBA00023125"/>
    </source>
</evidence>
<name>A0A0F0KM30_9MICO</name>
<keyword evidence="1" id="KW-0805">Transcription regulation</keyword>
<dbReference type="InterPro" id="IPR018060">
    <property type="entry name" value="HTH_AraC"/>
</dbReference>
<evidence type="ECO:0000259" key="5">
    <source>
        <dbReference type="PROSITE" id="PS01124"/>
    </source>
</evidence>
<evidence type="ECO:0000313" key="6">
    <source>
        <dbReference type="EMBL" id="KJL20311.1"/>
    </source>
</evidence>
<dbReference type="PROSITE" id="PS01124">
    <property type="entry name" value="HTH_ARAC_FAMILY_2"/>
    <property type="match status" value="1"/>
</dbReference>
<feature type="region of interest" description="Disordered" evidence="4">
    <location>
        <begin position="274"/>
        <end position="304"/>
    </location>
</feature>
<dbReference type="Proteomes" id="UP000033725">
    <property type="component" value="Unassembled WGS sequence"/>
</dbReference>
<dbReference type="Gene3D" id="1.10.10.60">
    <property type="entry name" value="Homeodomain-like"/>
    <property type="match status" value="2"/>
</dbReference>
<dbReference type="PATRIC" id="fig|82380.10.peg.2538"/>
<evidence type="ECO:0000313" key="7">
    <source>
        <dbReference type="Proteomes" id="UP000033725"/>
    </source>
</evidence>
<dbReference type="PROSITE" id="PS00041">
    <property type="entry name" value="HTH_ARAC_FAMILY_1"/>
    <property type="match status" value="1"/>
</dbReference>
<accession>A0A0F0KM30</accession>
<comment type="caution">
    <text evidence="6">The sequence shown here is derived from an EMBL/GenBank/DDBJ whole genome shotgun (WGS) entry which is preliminary data.</text>
</comment>
<dbReference type="PANTHER" id="PTHR46796">
    <property type="entry name" value="HTH-TYPE TRANSCRIPTIONAL ACTIVATOR RHAS-RELATED"/>
    <property type="match status" value="1"/>
</dbReference>
<keyword evidence="3" id="KW-0804">Transcription</keyword>
<dbReference type="InterPro" id="IPR032783">
    <property type="entry name" value="AraC_lig"/>
</dbReference>
<dbReference type="InterPro" id="IPR018062">
    <property type="entry name" value="HTH_AraC-typ_CS"/>
</dbReference>
<evidence type="ECO:0000256" key="4">
    <source>
        <dbReference type="SAM" id="MobiDB-lite"/>
    </source>
</evidence>
<dbReference type="SUPFAM" id="SSF46689">
    <property type="entry name" value="Homeodomain-like"/>
    <property type="match status" value="2"/>
</dbReference>
<proteinExistence type="predicted"/>
<dbReference type="SMART" id="SM00342">
    <property type="entry name" value="HTH_ARAC"/>
    <property type="match status" value="1"/>
</dbReference>
<gene>
    <name evidence="6" type="primary">exsA</name>
    <name evidence="6" type="ORF">RN51_02527</name>
</gene>
<feature type="domain" description="HTH araC/xylS-type" evidence="5">
    <location>
        <begin position="176"/>
        <end position="274"/>
    </location>
</feature>
<dbReference type="EMBL" id="JYIV01000028">
    <property type="protein sequence ID" value="KJL20311.1"/>
    <property type="molecule type" value="Genomic_DNA"/>
</dbReference>
<organism evidence="6 7">
    <name type="scientific">Microbacterium oxydans</name>
    <dbReference type="NCBI Taxonomy" id="82380"/>
    <lineage>
        <taxon>Bacteria</taxon>
        <taxon>Bacillati</taxon>
        <taxon>Actinomycetota</taxon>
        <taxon>Actinomycetes</taxon>
        <taxon>Micrococcales</taxon>
        <taxon>Microbacteriaceae</taxon>
        <taxon>Microbacterium</taxon>
    </lineage>
</organism>
<dbReference type="InterPro" id="IPR020449">
    <property type="entry name" value="Tscrpt_reg_AraC-type_HTH"/>
</dbReference>
<protein>
    <submittedName>
        <fullName evidence="6">Exoenzyme S synthesis regulatory protein ExsA</fullName>
    </submittedName>
</protein>
<dbReference type="InterPro" id="IPR009057">
    <property type="entry name" value="Homeodomain-like_sf"/>
</dbReference>
<dbReference type="GO" id="GO:0043565">
    <property type="term" value="F:sequence-specific DNA binding"/>
    <property type="evidence" value="ECO:0007669"/>
    <property type="project" value="InterPro"/>
</dbReference>
<dbReference type="AlphaFoldDB" id="A0A0F0KM30"/>
<sequence>MLYAPPVPFHVAIPSGVTRVHFAVDARLIVRVDGQEMPIVLEPRDFVLVRQGLAHSIATADSTVPARGLAESDRSTGAVAAPGWVTGEFRAQSELGGPSMAALPPVVHISAARPGNEWLALSLRLLLDELGQRRPGACIMISRILDLVFIHALRQWSASDKVEPGWLATALDQTLAPALAAIHRNPERPWTVDDLAALTHQSRSAFAHRFTAVVGQSPAAYVAERRMRAASNLLETTAMAVGAVAHAVGFESEAAFSRAFRRRFGRSPLAWRKHSRPRMAGVGVDESAEAPAPDQAQASARRAR</sequence>